<feature type="transmembrane region" description="Helical" evidence="1">
    <location>
        <begin position="52"/>
        <end position="72"/>
    </location>
</feature>
<gene>
    <name evidence="2" type="ORF">ABFW12_18720</name>
</gene>
<keyword evidence="1" id="KW-1133">Transmembrane helix</keyword>
<accession>A0ABV3VFU6</accession>
<protein>
    <recommendedName>
        <fullName evidence="4">DUF4282 domain-containing protein</fullName>
    </recommendedName>
</protein>
<keyword evidence="1" id="KW-0812">Transmembrane</keyword>
<proteinExistence type="predicted"/>
<comment type="caution">
    <text evidence="2">The sequence shown here is derived from an EMBL/GenBank/DDBJ whole genome shotgun (WGS) entry which is preliminary data.</text>
</comment>
<organism evidence="2 3">
    <name type="scientific">Mycolicibacterium porcinum</name>
    <dbReference type="NCBI Taxonomy" id="39693"/>
    <lineage>
        <taxon>Bacteria</taxon>
        <taxon>Bacillati</taxon>
        <taxon>Actinomycetota</taxon>
        <taxon>Actinomycetes</taxon>
        <taxon>Mycobacteriales</taxon>
        <taxon>Mycobacteriaceae</taxon>
        <taxon>Mycolicibacterium</taxon>
    </lineage>
</organism>
<keyword evidence="1" id="KW-0472">Membrane</keyword>
<reference evidence="2 3" key="1">
    <citation type="submission" date="2024-04" db="EMBL/GenBank/DDBJ databases">
        <title>Genomic Markers of Mycobacteria.</title>
        <authorList>
            <person name="Soliman M.S."/>
            <person name="Elkholy A."/>
            <person name="Soliman N.S."/>
            <person name="Abbas A."/>
            <person name="Khayrat S."/>
            <person name="Shawky S."/>
        </authorList>
    </citation>
    <scope>NUCLEOTIDE SEQUENCE [LARGE SCALE GENOMIC DNA]</scope>
    <source>
        <strain evidence="2 3">Egy-CU-AM5</strain>
    </source>
</reference>
<evidence type="ECO:0000313" key="3">
    <source>
        <dbReference type="Proteomes" id="UP001558474"/>
    </source>
</evidence>
<keyword evidence="3" id="KW-1185">Reference proteome</keyword>
<dbReference type="RefSeq" id="WP_368573482.1">
    <property type="nucleotide sequence ID" value="NZ_JBDLOU010000040.1"/>
</dbReference>
<dbReference type="Proteomes" id="UP001558474">
    <property type="component" value="Unassembled WGS sequence"/>
</dbReference>
<dbReference type="EMBL" id="JBDLOU010000040">
    <property type="protein sequence ID" value="MEX3740258.1"/>
    <property type="molecule type" value="Genomic_DNA"/>
</dbReference>
<evidence type="ECO:0000313" key="2">
    <source>
        <dbReference type="EMBL" id="MEX3740258.1"/>
    </source>
</evidence>
<sequence length="124" mass="13401">MTGKQGRKTIERQEMTDTQGGPVVLAAEQVRIMAVGNGATWRDVVINFFIDWKIMASIIAVVVIVSAGIVMLGKMRMVGIFMIILIAPVVGAVIMNIEKLVGVSQNSVDDYQRPAPVSNPFGRG</sequence>
<evidence type="ECO:0008006" key="4">
    <source>
        <dbReference type="Google" id="ProtNLM"/>
    </source>
</evidence>
<evidence type="ECO:0000256" key="1">
    <source>
        <dbReference type="SAM" id="Phobius"/>
    </source>
</evidence>
<name>A0ABV3VFU6_9MYCO</name>
<feature type="transmembrane region" description="Helical" evidence="1">
    <location>
        <begin position="78"/>
        <end position="97"/>
    </location>
</feature>